<feature type="region of interest" description="Disordered" evidence="5">
    <location>
        <begin position="117"/>
        <end position="141"/>
    </location>
</feature>
<reference evidence="7" key="2">
    <citation type="submission" date="2023-06" db="EMBL/GenBank/DDBJ databases">
        <authorList>
            <consortium name="Lawrence Berkeley National Laboratory"/>
            <person name="Haridas S."/>
            <person name="Hensen N."/>
            <person name="Bonometti L."/>
            <person name="Westerberg I."/>
            <person name="Brannstrom I.O."/>
            <person name="Guillou S."/>
            <person name="Cros-Aarteil S."/>
            <person name="Calhoun S."/>
            <person name="Kuo A."/>
            <person name="Mondo S."/>
            <person name="Pangilinan J."/>
            <person name="Riley R."/>
            <person name="Labutti K."/>
            <person name="Andreopoulos B."/>
            <person name="Lipzen A."/>
            <person name="Chen C."/>
            <person name="Yanf M."/>
            <person name="Daum C."/>
            <person name="Ng V."/>
            <person name="Clum A."/>
            <person name="Steindorff A."/>
            <person name="Ohm R."/>
            <person name="Martin F."/>
            <person name="Silar P."/>
            <person name="Natvig D."/>
            <person name="Lalanne C."/>
            <person name="Gautier V."/>
            <person name="Ament-Velasquez S.L."/>
            <person name="Kruys A."/>
            <person name="Hutchinson M.I."/>
            <person name="Powell A.J."/>
            <person name="Barry K."/>
            <person name="Miller A.N."/>
            <person name="Grigoriev I.V."/>
            <person name="Debuchy R."/>
            <person name="Gladieux P."/>
            <person name="Thoren M.H."/>
            <person name="Johannesson H."/>
        </authorList>
    </citation>
    <scope>NUCLEOTIDE SEQUENCE</scope>
    <source>
        <strain evidence="7">CBS 955.72</strain>
    </source>
</reference>
<dbReference type="SUPFAM" id="SSF144083">
    <property type="entry name" value="Magnesium transport protein CorA, transmembrane region"/>
    <property type="match status" value="1"/>
</dbReference>
<keyword evidence="2 6" id="KW-0812">Transmembrane</keyword>
<dbReference type="GO" id="GO:0046873">
    <property type="term" value="F:metal ion transmembrane transporter activity"/>
    <property type="evidence" value="ECO:0007669"/>
    <property type="project" value="InterPro"/>
</dbReference>
<comment type="subcellular location">
    <subcellularLocation>
        <location evidence="1">Membrane</location>
        <topology evidence="1">Multi-pass membrane protein</topology>
    </subcellularLocation>
</comment>
<evidence type="ECO:0000256" key="4">
    <source>
        <dbReference type="ARBA" id="ARBA00023136"/>
    </source>
</evidence>
<proteinExistence type="predicted"/>
<reference evidence="7" key="1">
    <citation type="journal article" date="2023" name="Mol. Phylogenet. Evol.">
        <title>Genome-scale phylogeny and comparative genomics of the fungal order Sordariales.</title>
        <authorList>
            <person name="Hensen N."/>
            <person name="Bonometti L."/>
            <person name="Westerberg I."/>
            <person name="Brannstrom I.O."/>
            <person name="Guillou S."/>
            <person name="Cros-Aarteil S."/>
            <person name="Calhoun S."/>
            <person name="Haridas S."/>
            <person name="Kuo A."/>
            <person name="Mondo S."/>
            <person name="Pangilinan J."/>
            <person name="Riley R."/>
            <person name="LaButti K."/>
            <person name="Andreopoulos B."/>
            <person name="Lipzen A."/>
            <person name="Chen C."/>
            <person name="Yan M."/>
            <person name="Daum C."/>
            <person name="Ng V."/>
            <person name="Clum A."/>
            <person name="Steindorff A."/>
            <person name="Ohm R.A."/>
            <person name="Martin F."/>
            <person name="Silar P."/>
            <person name="Natvig D.O."/>
            <person name="Lalanne C."/>
            <person name="Gautier V."/>
            <person name="Ament-Velasquez S.L."/>
            <person name="Kruys A."/>
            <person name="Hutchinson M.I."/>
            <person name="Powell A.J."/>
            <person name="Barry K."/>
            <person name="Miller A.N."/>
            <person name="Grigoriev I.V."/>
            <person name="Debuchy R."/>
            <person name="Gladieux P."/>
            <person name="Hiltunen Thoren M."/>
            <person name="Johannesson H."/>
        </authorList>
    </citation>
    <scope>NUCLEOTIDE SEQUENCE</scope>
    <source>
        <strain evidence="7">CBS 955.72</strain>
    </source>
</reference>
<feature type="transmembrane region" description="Helical" evidence="6">
    <location>
        <begin position="581"/>
        <end position="600"/>
    </location>
</feature>
<keyword evidence="8" id="KW-1185">Reference proteome</keyword>
<gene>
    <name evidence="7" type="ORF">B0T25DRAFT_599349</name>
</gene>
<keyword evidence="3 6" id="KW-1133">Transmembrane helix</keyword>
<organism evidence="7 8">
    <name type="scientific">Lasiosphaeria hispida</name>
    <dbReference type="NCBI Taxonomy" id="260671"/>
    <lineage>
        <taxon>Eukaryota</taxon>
        <taxon>Fungi</taxon>
        <taxon>Dikarya</taxon>
        <taxon>Ascomycota</taxon>
        <taxon>Pezizomycotina</taxon>
        <taxon>Sordariomycetes</taxon>
        <taxon>Sordariomycetidae</taxon>
        <taxon>Sordariales</taxon>
        <taxon>Lasiosphaeriaceae</taxon>
        <taxon>Lasiosphaeria</taxon>
    </lineage>
</organism>
<accession>A0AAJ0M7K2</accession>
<evidence type="ECO:0000256" key="3">
    <source>
        <dbReference type="ARBA" id="ARBA00022989"/>
    </source>
</evidence>
<comment type="caution">
    <text evidence="7">The sequence shown here is derived from an EMBL/GenBank/DDBJ whole genome shotgun (WGS) entry which is preliminary data.</text>
</comment>
<dbReference type="Proteomes" id="UP001275084">
    <property type="component" value="Unassembled WGS sequence"/>
</dbReference>
<keyword evidence="4 6" id="KW-0472">Membrane</keyword>
<dbReference type="GO" id="GO:0016020">
    <property type="term" value="C:membrane"/>
    <property type="evidence" value="ECO:0007669"/>
    <property type="project" value="UniProtKB-SubCell"/>
</dbReference>
<dbReference type="Pfam" id="PF01544">
    <property type="entry name" value="CorA"/>
    <property type="match status" value="1"/>
</dbReference>
<evidence type="ECO:0000256" key="6">
    <source>
        <dbReference type="SAM" id="Phobius"/>
    </source>
</evidence>
<protein>
    <submittedName>
        <fullName evidence="7">Uncharacterized protein</fullName>
    </submittedName>
</protein>
<dbReference type="InterPro" id="IPR045863">
    <property type="entry name" value="CorA_TM1_TM2"/>
</dbReference>
<evidence type="ECO:0000313" key="8">
    <source>
        <dbReference type="Proteomes" id="UP001275084"/>
    </source>
</evidence>
<dbReference type="InterPro" id="IPR002523">
    <property type="entry name" value="MgTranspt_CorA/ZnTranspt_ZntB"/>
</dbReference>
<evidence type="ECO:0000256" key="5">
    <source>
        <dbReference type="SAM" id="MobiDB-lite"/>
    </source>
</evidence>
<dbReference type="EMBL" id="JAUIQD010000010">
    <property type="protein sequence ID" value="KAK3338671.1"/>
    <property type="molecule type" value="Genomic_DNA"/>
</dbReference>
<name>A0AAJ0M7K2_9PEZI</name>
<dbReference type="AlphaFoldDB" id="A0AAJ0M7K2"/>
<sequence length="601" mass="66305">MFLAAKRSSTDKFLGFLRAWNSSLLLAPGIPTRRPGPRSTVSSAEGTMREFADQIRRFAGRKAEVHLFSGEHFESLSKLFQTASEPCPGSAFPFGSTSTLGLPTAVPEFPPVHLVTNGVNSSPESNGSNASADRPRSGMSSVAVSVQDDLKDILAQHAPTDNSGLLVFLCGWQSPAWLRILGAECGIDPEMMRRHLRFLTPERKFYDQPPLPSHQLDNWQIRTVTICELTSNALNPDEVKRCREGADGDVRKYLLGFRSGSRVGSSIIRRYSVIDEKTLVIEQDISFCATARRDGGWVGTIWTDSGIPFDCLETLELKVPSGASVRGRNERYIPLVLHRPKIAISRPEPPLPAAPPAPSTPPCPLLFHLPSQYGSTLDSDLARVDALYAFSEIISIAASSENKLLNLLQERIDIGLRAFHGVEESSLENLQYLATLLQGIHERSEEVVCLIENEAYSKWPSAAAATVQAQAQGQGQARTDHEQQRQAQMREMTRKLLLDDYRFILRRAKSLKGVVREVIATITAEVMTQNAKRSNKLSRKVGRITVLAYFFLPLSFVTSIYGMNFVSFGEAMSGFPWKGVAAFSGTLLAVFLLSVVMFFLG</sequence>
<feature type="transmembrane region" description="Helical" evidence="6">
    <location>
        <begin position="541"/>
        <end position="561"/>
    </location>
</feature>
<evidence type="ECO:0000256" key="1">
    <source>
        <dbReference type="ARBA" id="ARBA00004141"/>
    </source>
</evidence>
<dbReference type="Gene3D" id="1.20.58.340">
    <property type="entry name" value="Magnesium transport protein CorA, transmembrane region"/>
    <property type="match status" value="1"/>
</dbReference>
<evidence type="ECO:0000256" key="2">
    <source>
        <dbReference type="ARBA" id="ARBA00022692"/>
    </source>
</evidence>
<evidence type="ECO:0000313" key="7">
    <source>
        <dbReference type="EMBL" id="KAK3338671.1"/>
    </source>
</evidence>
<feature type="compositionally biased region" description="Polar residues" evidence="5">
    <location>
        <begin position="117"/>
        <end position="131"/>
    </location>
</feature>